<keyword evidence="10 15" id="KW-0472">Membrane</keyword>
<keyword evidence="19" id="KW-1185">Reference proteome</keyword>
<keyword evidence="4 15" id="KW-1003">Cell membrane</keyword>
<dbReference type="GO" id="GO:0046961">
    <property type="term" value="F:proton-transporting ATPase activity, rotational mechanism"/>
    <property type="evidence" value="ECO:0007669"/>
    <property type="project" value="TreeGrafter"/>
</dbReference>
<evidence type="ECO:0000256" key="12">
    <source>
        <dbReference type="ARBA" id="ARBA00025198"/>
    </source>
</evidence>
<comment type="similarity">
    <text evidence="2 15 16">Belongs to the ATPase B chain family.</text>
</comment>
<evidence type="ECO:0000313" key="19">
    <source>
        <dbReference type="Proteomes" id="UP000469011"/>
    </source>
</evidence>
<dbReference type="GO" id="GO:0045259">
    <property type="term" value="C:proton-transporting ATP synthase complex"/>
    <property type="evidence" value="ECO:0007669"/>
    <property type="project" value="UniProtKB-KW"/>
</dbReference>
<evidence type="ECO:0000256" key="6">
    <source>
        <dbReference type="ARBA" id="ARBA00022692"/>
    </source>
</evidence>
<comment type="subunit">
    <text evidence="14 15">F-type ATPases have 2 components, F(1) - the catalytic core - and F(0) - the membrane proton channel. F(1) has five subunits: alpha(3), beta(3), gamma(1), delta(1), epsilon(1). F(0) has three main subunits: a(1), b(2) and c(10-14). The alpha and beta chains form an alternating ring which encloses part of the gamma chain. F(1) is attached to F(0) by a central stalk formed by the gamma and epsilon chains, while a peripheral stalk is formed by the delta and b chains.</text>
</comment>
<reference evidence="18 19" key="1">
    <citation type="submission" date="2020-01" db="EMBL/GenBank/DDBJ databases">
        <title>Jiella pacifica sp. nov.</title>
        <authorList>
            <person name="Xue Z."/>
            <person name="Zhu S."/>
            <person name="Chen J."/>
            <person name="Yang J."/>
        </authorList>
    </citation>
    <scope>NUCLEOTIDE SEQUENCE [LARGE SCALE GENOMIC DNA]</scope>
    <source>
        <strain evidence="18 19">40Bstr34</strain>
    </source>
</reference>
<evidence type="ECO:0000256" key="16">
    <source>
        <dbReference type="RuleBase" id="RU003848"/>
    </source>
</evidence>
<dbReference type="GO" id="GO:0046933">
    <property type="term" value="F:proton-transporting ATP synthase activity, rotational mechanism"/>
    <property type="evidence" value="ECO:0007669"/>
    <property type="project" value="UniProtKB-UniRule"/>
</dbReference>
<comment type="function">
    <text evidence="12 15">F(1)F(0) ATP synthase produces ATP from ADP in the presence of a proton or sodium gradient. F-type ATPases consist of two structural domains, F(1) containing the extramembraneous catalytic core and F(0) containing the membrane proton channel, linked together by a central stalk and a peripheral stalk. During catalysis, ATP synthesis in the catalytic domain of F(1) is coupled via a rotary mechanism of the central stalk subunits to proton translocation.</text>
</comment>
<dbReference type="Pfam" id="PF00430">
    <property type="entry name" value="ATP-synt_B"/>
    <property type="match status" value="1"/>
</dbReference>
<evidence type="ECO:0000256" key="8">
    <source>
        <dbReference type="ARBA" id="ARBA00022989"/>
    </source>
</evidence>
<name>A0A6N9TBR8_9HYPH</name>
<keyword evidence="7 15" id="KW-0375">Hydrogen ion transport</keyword>
<evidence type="ECO:0000256" key="1">
    <source>
        <dbReference type="ARBA" id="ARBA00004377"/>
    </source>
</evidence>
<dbReference type="InterPro" id="IPR050059">
    <property type="entry name" value="ATP_synthase_B_chain"/>
</dbReference>
<comment type="subcellular location">
    <subcellularLocation>
        <location evidence="1">Cell inner membrane</location>
        <topology evidence="1">Single-pass membrane protein</topology>
    </subcellularLocation>
    <subcellularLocation>
        <location evidence="15">Cell membrane</location>
        <topology evidence="15">Single-pass membrane protein</topology>
    </subcellularLocation>
</comment>
<dbReference type="PANTHER" id="PTHR33445:SF2">
    <property type="entry name" value="ATP SYNTHASE SUBUNIT B', CHLOROPLASTIC"/>
    <property type="match status" value="1"/>
</dbReference>
<dbReference type="CDD" id="cd06503">
    <property type="entry name" value="ATP-synt_Fo_b"/>
    <property type="match status" value="1"/>
</dbReference>
<keyword evidence="17" id="KW-0175">Coiled coil</keyword>
<gene>
    <name evidence="15" type="primary">atpF</name>
    <name evidence="18" type="ORF">GTK09_22130</name>
</gene>
<keyword evidence="9 15" id="KW-0406">Ion transport</keyword>
<organism evidence="18 19">
    <name type="scientific">Jiella pacifica</name>
    <dbReference type="NCBI Taxonomy" id="2696469"/>
    <lineage>
        <taxon>Bacteria</taxon>
        <taxon>Pseudomonadati</taxon>
        <taxon>Pseudomonadota</taxon>
        <taxon>Alphaproteobacteria</taxon>
        <taxon>Hyphomicrobiales</taxon>
        <taxon>Aurantimonadaceae</taxon>
        <taxon>Jiella</taxon>
    </lineage>
</organism>
<comment type="caution">
    <text evidence="18">The sequence shown here is derived from an EMBL/GenBank/DDBJ whole genome shotgun (WGS) entry which is preliminary data.</text>
</comment>
<keyword evidence="8 15" id="KW-1133">Transmembrane helix</keyword>
<keyword evidence="5 15" id="KW-0138">CF(0)</keyword>
<evidence type="ECO:0000256" key="15">
    <source>
        <dbReference type="HAMAP-Rule" id="MF_01398"/>
    </source>
</evidence>
<evidence type="ECO:0000256" key="5">
    <source>
        <dbReference type="ARBA" id="ARBA00022547"/>
    </source>
</evidence>
<evidence type="ECO:0000256" key="17">
    <source>
        <dbReference type="SAM" id="Coils"/>
    </source>
</evidence>
<evidence type="ECO:0000256" key="7">
    <source>
        <dbReference type="ARBA" id="ARBA00022781"/>
    </source>
</evidence>
<dbReference type="HAMAP" id="MF_01398">
    <property type="entry name" value="ATP_synth_b_bprime"/>
    <property type="match status" value="1"/>
</dbReference>
<dbReference type="GO" id="GO:0005886">
    <property type="term" value="C:plasma membrane"/>
    <property type="evidence" value="ECO:0007669"/>
    <property type="project" value="UniProtKB-SubCell"/>
</dbReference>
<feature type="transmembrane region" description="Helical" evidence="15">
    <location>
        <begin position="6"/>
        <end position="27"/>
    </location>
</feature>
<accession>A0A6N9TBR8</accession>
<evidence type="ECO:0000256" key="10">
    <source>
        <dbReference type="ARBA" id="ARBA00023136"/>
    </source>
</evidence>
<keyword evidence="11 15" id="KW-0066">ATP synthesis</keyword>
<feature type="coiled-coil region" evidence="17">
    <location>
        <begin position="31"/>
        <end position="58"/>
    </location>
</feature>
<dbReference type="EMBL" id="JAAAMG010000024">
    <property type="protein sequence ID" value="NDW07119.1"/>
    <property type="molecule type" value="Genomic_DNA"/>
</dbReference>
<dbReference type="InterPro" id="IPR002146">
    <property type="entry name" value="ATP_synth_b/b'su_bac/chlpt"/>
</dbReference>
<sequence length="247" mass="26654">MTIDWWTLAIQAINVLILIWLLARFLWRPLEASIEARRKAAEATLKEAEAMRAEAAAGLAEIDATRARFAEERAAGLAEAKMAAEALRTDILSKAAEEAEAQKALARTALAREAEETRAAWAKAAAQLAVDIARKLLAHLDERALREAFLGSLTRELAQLPEAARRSLGANGAALTAVSATPLDSTEKERCRALLGEAIGHPPHLAFATDPGLIAGLELKGPHVIVANSWRADLETIRAEIGHDRSR</sequence>
<evidence type="ECO:0000256" key="11">
    <source>
        <dbReference type="ARBA" id="ARBA00023310"/>
    </source>
</evidence>
<evidence type="ECO:0000313" key="18">
    <source>
        <dbReference type="EMBL" id="NDW07119.1"/>
    </source>
</evidence>
<keyword evidence="6 15" id="KW-0812">Transmembrane</keyword>
<keyword evidence="3 15" id="KW-0813">Transport</keyword>
<comment type="function">
    <text evidence="13">Component of the F(0) channel, it forms part of the peripheral stalk, linking F(1) to F(0). The b'-subunit is a diverged and duplicated form of b found in plants and photosynthetic bacteria.</text>
</comment>
<dbReference type="Proteomes" id="UP000469011">
    <property type="component" value="Unassembled WGS sequence"/>
</dbReference>
<evidence type="ECO:0000256" key="4">
    <source>
        <dbReference type="ARBA" id="ARBA00022475"/>
    </source>
</evidence>
<evidence type="ECO:0000256" key="2">
    <source>
        <dbReference type="ARBA" id="ARBA00005513"/>
    </source>
</evidence>
<protein>
    <recommendedName>
        <fullName evidence="15">ATP synthase subunit b</fullName>
    </recommendedName>
    <alternativeName>
        <fullName evidence="15">ATP synthase F(0) sector subunit b</fullName>
    </alternativeName>
    <alternativeName>
        <fullName evidence="15">ATPase subunit I</fullName>
    </alternativeName>
    <alternativeName>
        <fullName evidence="15">F-type ATPase subunit b</fullName>
        <shortName evidence="15">F-ATPase subunit b</shortName>
    </alternativeName>
</protein>
<evidence type="ECO:0000256" key="14">
    <source>
        <dbReference type="ARBA" id="ARBA00025830"/>
    </source>
</evidence>
<evidence type="ECO:0000256" key="9">
    <source>
        <dbReference type="ARBA" id="ARBA00023065"/>
    </source>
</evidence>
<dbReference type="RefSeq" id="WP_163465575.1">
    <property type="nucleotide sequence ID" value="NZ_JAAAMG010000024.1"/>
</dbReference>
<dbReference type="PANTHER" id="PTHR33445">
    <property type="entry name" value="ATP SYNTHASE SUBUNIT B', CHLOROPLASTIC"/>
    <property type="match status" value="1"/>
</dbReference>
<proteinExistence type="inferred from homology"/>
<evidence type="ECO:0000256" key="13">
    <source>
        <dbReference type="ARBA" id="ARBA00025614"/>
    </source>
</evidence>
<dbReference type="AlphaFoldDB" id="A0A6N9TBR8"/>
<evidence type="ECO:0000256" key="3">
    <source>
        <dbReference type="ARBA" id="ARBA00022448"/>
    </source>
</evidence>